<comment type="caution">
    <text evidence="5">The sequence shown here is derived from an EMBL/GenBank/DDBJ whole genome shotgun (WGS) entry which is preliminary data.</text>
</comment>
<protein>
    <submittedName>
        <fullName evidence="5">Right origin-binding protein</fullName>
    </submittedName>
</protein>
<keyword evidence="3" id="KW-0804">Transcription</keyword>
<evidence type="ECO:0000256" key="1">
    <source>
        <dbReference type="ARBA" id="ARBA00023015"/>
    </source>
</evidence>
<evidence type="ECO:0000259" key="4">
    <source>
        <dbReference type="PROSITE" id="PS01124"/>
    </source>
</evidence>
<feature type="domain" description="HTH araC/xylS-type" evidence="4">
    <location>
        <begin position="8"/>
        <end position="106"/>
    </location>
</feature>
<dbReference type="PANTHER" id="PTHR47504:SF5">
    <property type="entry name" value="RIGHT ORIGIN-BINDING PROTEIN"/>
    <property type="match status" value="1"/>
</dbReference>
<dbReference type="RefSeq" id="WP_064720432.1">
    <property type="nucleotide sequence ID" value="NZ_LXEV01000028.1"/>
</dbReference>
<evidence type="ECO:0000256" key="2">
    <source>
        <dbReference type="ARBA" id="ARBA00023125"/>
    </source>
</evidence>
<dbReference type="Pfam" id="PF12833">
    <property type="entry name" value="HTH_18"/>
    <property type="match status" value="1"/>
</dbReference>
<dbReference type="InterPro" id="IPR018062">
    <property type="entry name" value="HTH_AraC-typ_CS"/>
</dbReference>
<dbReference type="SUPFAM" id="SSF46689">
    <property type="entry name" value="Homeodomain-like"/>
    <property type="match status" value="2"/>
</dbReference>
<dbReference type="Gene3D" id="3.20.80.10">
    <property type="entry name" value="Regulatory factor, effector binding domain"/>
    <property type="match status" value="1"/>
</dbReference>
<keyword evidence="2" id="KW-0238">DNA-binding</keyword>
<dbReference type="InterPro" id="IPR020449">
    <property type="entry name" value="Tscrpt_reg_AraC-type_HTH"/>
</dbReference>
<dbReference type="PANTHER" id="PTHR47504">
    <property type="entry name" value="RIGHT ORIGIN-BINDING PROTEIN"/>
    <property type="match status" value="1"/>
</dbReference>
<dbReference type="SMART" id="SM00342">
    <property type="entry name" value="HTH_ARAC"/>
    <property type="match status" value="1"/>
</dbReference>
<evidence type="ECO:0000313" key="5">
    <source>
        <dbReference type="EMBL" id="OAT46038.1"/>
    </source>
</evidence>
<dbReference type="Gene3D" id="1.10.10.60">
    <property type="entry name" value="Homeodomain-like"/>
    <property type="match status" value="2"/>
</dbReference>
<name>A0AAJ3HR35_PROHU</name>
<dbReference type="PRINTS" id="PR00032">
    <property type="entry name" value="HTHARAC"/>
</dbReference>
<organism evidence="5 6">
    <name type="scientific">Proteus hauseri ATCC 700826</name>
    <dbReference type="NCBI Taxonomy" id="1354271"/>
    <lineage>
        <taxon>Bacteria</taxon>
        <taxon>Pseudomonadati</taxon>
        <taxon>Pseudomonadota</taxon>
        <taxon>Gammaproteobacteria</taxon>
        <taxon>Enterobacterales</taxon>
        <taxon>Morganellaceae</taxon>
        <taxon>Proteus</taxon>
    </lineage>
</organism>
<dbReference type="InterPro" id="IPR050959">
    <property type="entry name" value="MarA-like"/>
</dbReference>
<dbReference type="InterPro" id="IPR009057">
    <property type="entry name" value="Homeodomain-like_sf"/>
</dbReference>
<dbReference type="PROSITE" id="PS00041">
    <property type="entry name" value="HTH_ARAC_FAMILY_1"/>
    <property type="match status" value="1"/>
</dbReference>
<dbReference type="EMBL" id="LXEV01000028">
    <property type="protein sequence ID" value="OAT46038.1"/>
    <property type="molecule type" value="Genomic_DNA"/>
</dbReference>
<dbReference type="GO" id="GO:0043565">
    <property type="term" value="F:sequence-specific DNA binding"/>
    <property type="evidence" value="ECO:0007669"/>
    <property type="project" value="InterPro"/>
</dbReference>
<evidence type="ECO:0000313" key="6">
    <source>
        <dbReference type="Proteomes" id="UP000078250"/>
    </source>
</evidence>
<keyword evidence="6" id="KW-1185">Reference proteome</keyword>
<gene>
    <name evidence="5" type="ORF">M997_2489</name>
</gene>
<dbReference type="InterPro" id="IPR018060">
    <property type="entry name" value="HTH_AraC"/>
</dbReference>
<evidence type="ECO:0000256" key="3">
    <source>
        <dbReference type="ARBA" id="ARBA00023163"/>
    </source>
</evidence>
<keyword evidence="1" id="KW-0805">Transcription regulation</keyword>
<dbReference type="PROSITE" id="PS01124">
    <property type="entry name" value="HTH_ARAC_FAMILY_2"/>
    <property type="match status" value="1"/>
</dbReference>
<accession>A0AAJ3HR35</accession>
<dbReference type="Proteomes" id="UP000078250">
    <property type="component" value="Unassembled WGS sequence"/>
</dbReference>
<dbReference type="InterPro" id="IPR011256">
    <property type="entry name" value="Reg_factor_effector_dom_sf"/>
</dbReference>
<sequence length="300" mass="35831">MFSENVITDIICWIEDNLEKNLSLESVSQKSGYSKWHLQRMFKEQTNLTLASYIRARRLSCAAIELRLQRTPLLDIALKYRFDSQQTFSRAFKKLFNITPYDYRRKANWQAHGFTLPLRKFAGYNLDMQIIDIDNLSLIGISHTYQSNSIEWNLNTEKKRKEYWEIFFKKALYNHNKIYATHNIFSEQRNNLVINYATMRENLVDRDNSNFNYTEIINNKKYLKITLSPALLQLDYKDIIYNIYGVLMRKLNIPRKKGEPDIEEYILKENYHVLDLINNPLSLIKNINYYIPIDIKPNLK</sequence>
<dbReference type="AlphaFoldDB" id="A0AAJ3HR35"/>
<dbReference type="GO" id="GO:0003700">
    <property type="term" value="F:DNA-binding transcription factor activity"/>
    <property type="evidence" value="ECO:0007669"/>
    <property type="project" value="InterPro"/>
</dbReference>
<reference evidence="5 6" key="1">
    <citation type="submission" date="2016-04" db="EMBL/GenBank/DDBJ databases">
        <title>ATOL: Assembling a taxonomically balanced genome-scale reconstruction of the evolutionary history of the Enterobacteriaceae.</title>
        <authorList>
            <person name="Plunkett G.III."/>
            <person name="Neeno-Eckwall E.C."/>
            <person name="Glasner J.D."/>
            <person name="Perna N.T."/>
        </authorList>
    </citation>
    <scope>NUCLEOTIDE SEQUENCE [LARGE SCALE GENOMIC DNA]</scope>
    <source>
        <strain evidence="5 6">ATCC 700826</strain>
    </source>
</reference>
<proteinExistence type="predicted"/>